<proteinExistence type="predicted"/>
<reference evidence="2 3" key="1">
    <citation type="journal article" date="2013" name="PLoS Genet.">
        <title>The genome and development-dependent transcriptomes of Pyronema confluens: a window into fungal evolution.</title>
        <authorList>
            <person name="Traeger S."/>
            <person name="Altegoer F."/>
            <person name="Freitag M."/>
            <person name="Gabaldon T."/>
            <person name="Kempken F."/>
            <person name="Kumar A."/>
            <person name="Marcet-Houben M."/>
            <person name="Poggeler S."/>
            <person name="Stajich J.E."/>
            <person name="Nowrousian M."/>
        </authorList>
    </citation>
    <scope>NUCLEOTIDE SEQUENCE [LARGE SCALE GENOMIC DNA]</scope>
    <source>
        <strain evidence="3">CBS 100304</strain>
        <tissue evidence="2">Vegetative mycelium</tissue>
    </source>
</reference>
<sequence length="96" mass="10449">MEYIKEWKRARKLKTDNSVVVGTDGIQQSAPIPTAFERIAKVASKLNCLRNGLTDSDSDEESIARKPRKLKGPTATKTGNKGTQPNVIVPDAGPSR</sequence>
<protein>
    <submittedName>
        <fullName evidence="2">Uncharacterized protein</fullName>
    </submittedName>
</protein>
<name>U4KYZ4_PYROM</name>
<evidence type="ECO:0000313" key="2">
    <source>
        <dbReference type="EMBL" id="CCX07231.1"/>
    </source>
</evidence>
<keyword evidence="3" id="KW-1185">Reference proteome</keyword>
<accession>U4KYZ4</accession>
<feature type="compositionally biased region" description="Polar residues" evidence="1">
    <location>
        <begin position="75"/>
        <end position="86"/>
    </location>
</feature>
<evidence type="ECO:0000256" key="1">
    <source>
        <dbReference type="SAM" id="MobiDB-lite"/>
    </source>
</evidence>
<organism evidence="2 3">
    <name type="scientific">Pyronema omphalodes (strain CBS 100304)</name>
    <name type="common">Pyronema confluens</name>
    <dbReference type="NCBI Taxonomy" id="1076935"/>
    <lineage>
        <taxon>Eukaryota</taxon>
        <taxon>Fungi</taxon>
        <taxon>Dikarya</taxon>
        <taxon>Ascomycota</taxon>
        <taxon>Pezizomycotina</taxon>
        <taxon>Pezizomycetes</taxon>
        <taxon>Pezizales</taxon>
        <taxon>Pyronemataceae</taxon>
        <taxon>Pyronema</taxon>
    </lineage>
</organism>
<dbReference type="EMBL" id="HF935343">
    <property type="protein sequence ID" value="CCX07231.1"/>
    <property type="molecule type" value="Genomic_DNA"/>
</dbReference>
<dbReference type="Proteomes" id="UP000018144">
    <property type="component" value="Unassembled WGS sequence"/>
</dbReference>
<feature type="region of interest" description="Disordered" evidence="1">
    <location>
        <begin position="50"/>
        <end position="96"/>
    </location>
</feature>
<dbReference type="AlphaFoldDB" id="U4KYZ4"/>
<evidence type="ECO:0000313" key="3">
    <source>
        <dbReference type="Proteomes" id="UP000018144"/>
    </source>
</evidence>
<gene>
    <name evidence="2" type="ORF">PCON_06820</name>
</gene>